<evidence type="ECO:0000256" key="7">
    <source>
        <dbReference type="ARBA" id="ARBA00022840"/>
    </source>
</evidence>
<dbReference type="InterPro" id="IPR003594">
    <property type="entry name" value="HATPase_dom"/>
</dbReference>
<dbReference type="Pfam" id="PF02518">
    <property type="entry name" value="HATPase_c"/>
    <property type="match status" value="1"/>
</dbReference>
<comment type="catalytic activity">
    <reaction evidence="1">
        <text>ATP + protein L-histidine = ADP + protein N-phospho-L-histidine.</text>
        <dbReference type="EC" id="2.7.13.3"/>
    </reaction>
</comment>
<evidence type="ECO:0000256" key="2">
    <source>
        <dbReference type="ARBA" id="ARBA00012438"/>
    </source>
</evidence>
<dbReference type="Gene3D" id="3.30.450.20">
    <property type="entry name" value="PAS domain"/>
    <property type="match status" value="1"/>
</dbReference>
<dbReference type="EC" id="2.7.13.3" evidence="2"/>
<dbReference type="Pfam" id="PF00512">
    <property type="entry name" value="HisKA"/>
    <property type="match status" value="1"/>
</dbReference>
<dbReference type="InterPro" id="IPR005467">
    <property type="entry name" value="His_kinase_dom"/>
</dbReference>
<evidence type="ECO:0000256" key="3">
    <source>
        <dbReference type="ARBA" id="ARBA00022553"/>
    </source>
</evidence>
<dbReference type="InterPro" id="IPR036097">
    <property type="entry name" value="HisK_dim/P_sf"/>
</dbReference>
<name>A0ABY8P5Q6_9GAMM</name>
<feature type="domain" description="Histidine kinase" evidence="9">
    <location>
        <begin position="133"/>
        <end position="346"/>
    </location>
</feature>
<evidence type="ECO:0000256" key="5">
    <source>
        <dbReference type="ARBA" id="ARBA00022741"/>
    </source>
</evidence>
<dbReference type="PANTHER" id="PTHR43065">
    <property type="entry name" value="SENSOR HISTIDINE KINASE"/>
    <property type="match status" value="1"/>
</dbReference>
<reference evidence="10 11" key="1">
    <citation type="submission" date="2023-04" db="EMBL/GenBank/DDBJ databases">
        <title>Genome dynamics across the evolutionary transition to endosymbiosis.</title>
        <authorList>
            <person name="Siozios S."/>
            <person name="Nadal-Jimenez P."/>
            <person name="Azagi T."/>
            <person name="Sprong H."/>
            <person name="Frost C.L."/>
            <person name="Parratt S.R."/>
            <person name="Taylor G."/>
            <person name="Brettell L."/>
            <person name="Lew K.C."/>
            <person name="Croft L."/>
            <person name="King K.C."/>
            <person name="Brockhurst M.A."/>
            <person name="Hypsa V."/>
            <person name="Novakova E."/>
            <person name="Darby A.C."/>
            <person name="Hurst G.D.D."/>
        </authorList>
    </citation>
    <scope>NUCLEOTIDE SEQUENCE [LARGE SCALE GENOMIC DNA]</scope>
    <source>
        <strain evidence="11">aApi_AU</strain>
    </source>
</reference>
<dbReference type="SMART" id="SM00387">
    <property type="entry name" value="HATPase_c"/>
    <property type="match status" value="1"/>
</dbReference>
<dbReference type="SUPFAM" id="SSF55874">
    <property type="entry name" value="ATPase domain of HSP90 chaperone/DNA topoisomerase II/histidine kinase"/>
    <property type="match status" value="1"/>
</dbReference>
<evidence type="ECO:0000259" key="9">
    <source>
        <dbReference type="PROSITE" id="PS50109"/>
    </source>
</evidence>
<dbReference type="SUPFAM" id="SSF47384">
    <property type="entry name" value="Homodimeric domain of signal transducing histidine kinase"/>
    <property type="match status" value="1"/>
</dbReference>
<accession>A0ABY8P5Q6</accession>
<keyword evidence="3" id="KW-0597">Phosphoprotein</keyword>
<dbReference type="SMART" id="SM00388">
    <property type="entry name" value="HisKA"/>
    <property type="match status" value="1"/>
</dbReference>
<dbReference type="Gene3D" id="3.30.565.10">
    <property type="entry name" value="Histidine kinase-like ATPase, C-terminal domain"/>
    <property type="match status" value="1"/>
</dbReference>
<keyword evidence="7" id="KW-0067">ATP-binding</keyword>
<dbReference type="PROSITE" id="PS50109">
    <property type="entry name" value="HIS_KIN"/>
    <property type="match status" value="1"/>
</dbReference>
<dbReference type="Gene3D" id="1.10.287.130">
    <property type="match status" value="1"/>
</dbReference>
<dbReference type="InterPro" id="IPR004358">
    <property type="entry name" value="Sig_transdc_His_kin-like_C"/>
</dbReference>
<dbReference type="NCBIfam" id="NF008293">
    <property type="entry name" value="PRK11073.1"/>
    <property type="match status" value="1"/>
</dbReference>
<keyword evidence="4" id="KW-0808">Transferase</keyword>
<dbReference type="EMBL" id="CP123759">
    <property type="protein sequence ID" value="WGO83704.1"/>
    <property type="molecule type" value="Genomic_DNA"/>
</dbReference>
<evidence type="ECO:0000313" key="11">
    <source>
        <dbReference type="Proteomes" id="UP001231859"/>
    </source>
</evidence>
<evidence type="ECO:0000313" key="10">
    <source>
        <dbReference type="EMBL" id="WGO83704.1"/>
    </source>
</evidence>
<dbReference type="CDD" id="cd00082">
    <property type="entry name" value="HisKA"/>
    <property type="match status" value="1"/>
</dbReference>
<dbReference type="RefSeq" id="WP_280938585.1">
    <property type="nucleotide sequence ID" value="NZ_CP123759.1"/>
</dbReference>
<gene>
    <name evidence="10" type="primary">glnL</name>
    <name evidence="10" type="ORF">QG404_01885</name>
</gene>
<dbReference type="InterPro" id="IPR036890">
    <property type="entry name" value="HATPase_C_sf"/>
</dbReference>
<dbReference type="InterPro" id="IPR003661">
    <property type="entry name" value="HisK_dim/P_dom"/>
</dbReference>
<keyword evidence="11" id="KW-1185">Reference proteome</keyword>
<evidence type="ECO:0000256" key="6">
    <source>
        <dbReference type="ARBA" id="ARBA00022777"/>
    </source>
</evidence>
<evidence type="ECO:0000256" key="8">
    <source>
        <dbReference type="ARBA" id="ARBA00023012"/>
    </source>
</evidence>
<protein>
    <recommendedName>
        <fullName evidence="2">histidine kinase</fullName>
        <ecNumber evidence="2">2.7.13.3</ecNumber>
    </recommendedName>
</protein>
<proteinExistence type="predicted"/>
<organism evidence="10 11">
    <name type="scientific">Arsenophonus apicola</name>
    <dbReference type="NCBI Taxonomy" id="2879119"/>
    <lineage>
        <taxon>Bacteria</taxon>
        <taxon>Pseudomonadati</taxon>
        <taxon>Pseudomonadota</taxon>
        <taxon>Gammaproteobacteria</taxon>
        <taxon>Enterobacterales</taxon>
        <taxon>Morganellaceae</taxon>
        <taxon>Arsenophonus</taxon>
    </lineage>
</organism>
<keyword evidence="8" id="KW-0902">Two-component regulatory system</keyword>
<dbReference type="Proteomes" id="UP001231859">
    <property type="component" value="Chromosome"/>
</dbReference>
<dbReference type="PANTHER" id="PTHR43065:SF16">
    <property type="entry name" value="SENSORY HISTIDINE KINASE_PHOSPHATASE NTRB"/>
    <property type="match status" value="1"/>
</dbReference>
<evidence type="ECO:0000256" key="1">
    <source>
        <dbReference type="ARBA" id="ARBA00000085"/>
    </source>
</evidence>
<keyword evidence="5" id="KW-0547">Nucleotide-binding</keyword>
<sequence>MKIDTLPIADHILDCLLHNILLLDHKLIVQYANHASRQFFLASPRKLLGTPLPVLFDYCSLNMDLMQKKIKKNLSFTDNEATLVINNHSYIVTISAQPISPCFILLEFSPVNYYRRFEQEQSLQILSRDLIRTLAHEIKNPLGGLRGAAQLLAKTLSNSEQLEYTEVIIEQADRLRNLVDRLLGPQHPGAKTTQSIHQVIERTYHLISLTLPKNIKLIKDYDPSLPEFPHYPEQIEQVLLNLSQNAIQAMEENGGTLIIRTRTAFQTTLQGKTYRLAARIDIEDNGPGIPSQIQDTLFYPTVSHRQGGNGLGLSIVQNIIDQHAGRIEFSSWPGHTQFSIYLPIKN</sequence>
<evidence type="ECO:0000256" key="4">
    <source>
        <dbReference type="ARBA" id="ARBA00022679"/>
    </source>
</evidence>
<dbReference type="PRINTS" id="PR00344">
    <property type="entry name" value="BCTRLSENSOR"/>
</dbReference>
<keyword evidence="6" id="KW-0418">Kinase</keyword>